<dbReference type="EMBL" id="PP511876">
    <property type="protein sequence ID" value="XCD08344.1"/>
    <property type="molecule type" value="Genomic_DNA"/>
</dbReference>
<evidence type="ECO:0000259" key="1">
    <source>
        <dbReference type="Pfam" id="PF25223"/>
    </source>
</evidence>
<dbReference type="InterPro" id="IPR057163">
    <property type="entry name" value="DUF7841"/>
</dbReference>
<evidence type="ECO:0000313" key="2">
    <source>
        <dbReference type="EMBL" id="XCD08344.1"/>
    </source>
</evidence>
<organism evidence="2">
    <name type="scientific">Dulem virus 42</name>
    <dbReference type="NCBI Taxonomy" id="3145760"/>
    <lineage>
        <taxon>Viruses</taxon>
        <taxon>Duplodnaviria</taxon>
        <taxon>Heunggongvirae</taxon>
        <taxon>Uroviricota</taxon>
        <taxon>Caudoviricetes</taxon>
    </lineage>
</organism>
<reference evidence="2" key="1">
    <citation type="submission" date="2024-03" db="EMBL/GenBank/DDBJ databases">
        <title>Diverse circular DNA viruses in blood, oral, and fecal samples of captive lemurs.</title>
        <authorList>
            <person name="Paietta E.N."/>
            <person name="Kraberger S."/>
            <person name="Lund M.C."/>
            <person name="Custer J.M."/>
            <person name="Vargas K.M."/>
            <person name="Ehmke E.E."/>
            <person name="Yoder A.D."/>
            <person name="Varsani A."/>
        </authorList>
    </citation>
    <scope>NUCLEOTIDE SEQUENCE</scope>
    <source>
        <strain evidence="2">Duke_30FF_63</strain>
    </source>
</reference>
<dbReference type="Pfam" id="PF25223">
    <property type="entry name" value="DUF7841"/>
    <property type="match status" value="1"/>
</dbReference>
<accession>A0AAU8B7M7</accession>
<proteinExistence type="predicted"/>
<feature type="domain" description="DUF7841" evidence="1">
    <location>
        <begin position="43"/>
        <end position="152"/>
    </location>
</feature>
<name>A0AAU8B7M7_9CAUD</name>
<protein>
    <recommendedName>
        <fullName evidence="1">DUF7841 domain-containing protein</fullName>
    </recommendedName>
</protein>
<sequence length="164" mass="19132">MKIYVIVKGSKEDEYELIEKPESSYYSLLDDRSAGDATDSWSFRCYVDKYGYHFTEQLAQVASDMMINSNGKAHKWTPEQIEKTMKMYGLNNHGKCTIGDLTYLANMAYADLYPTVLKDEVSCLRYAIAMANDPDGYDGMPFNRWLSDIKKNKHDRHIQWEKFY</sequence>